<evidence type="ECO:0000256" key="4">
    <source>
        <dbReference type="ARBA" id="ARBA00022679"/>
    </source>
</evidence>
<evidence type="ECO:0000256" key="1">
    <source>
        <dbReference type="ARBA" id="ARBA00002357"/>
    </source>
</evidence>
<dbReference type="CDD" id="cd02027">
    <property type="entry name" value="APSK"/>
    <property type="match status" value="1"/>
</dbReference>
<dbReference type="NCBIfam" id="TIGR02034">
    <property type="entry name" value="CysN"/>
    <property type="match status" value="1"/>
</dbReference>
<comment type="similarity">
    <text evidence="2">In the C-terminal section; belongs to the APS kinase family.</text>
</comment>
<protein>
    <submittedName>
        <fullName evidence="12">Unannotated protein</fullName>
    </submittedName>
</protein>
<keyword evidence="7" id="KW-0067">ATP-binding</keyword>
<evidence type="ECO:0000256" key="5">
    <source>
        <dbReference type="ARBA" id="ARBA00022695"/>
    </source>
</evidence>
<dbReference type="InterPro" id="IPR059117">
    <property type="entry name" value="APS_kinase_dom"/>
</dbReference>
<dbReference type="SUPFAM" id="SSF50465">
    <property type="entry name" value="EF-Tu/eEF-1alpha/eIF2-gamma C-terminal domain"/>
    <property type="match status" value="1"/>
</dbReference>
<evidence type="ECO:0000256" key="7">
    <source>
        <dbReference type="ARBA" id="ARBA00022840"/>
    </source>
</evidence>
<dbReference type="PRINTS" id="PR00315">
    <property type="entry name" value="ELONGATNFCT"/>
</dbReference>
<evidence type="ECO:0000256" key="2">
    <source>
        <dbReference type="ARBA" id="ARBA00005438"/>
    </source>
</evidence>
<keyword evidence="4" id="KW-0808">Transferase</keyword>
<dbReference type="Pfam" id="PF01583">
    <property type="entry name" value="APS_kinase"/>
    <property type="match status" value="1"/>
</dbReference>
<dbReference type="GO" id="GO:0000103">
    <property type="term" value="P:sulfate assimilation"/>
    <property type="evidence" value="ECO:0007669"/>
    <property type="project" value="InterPro"/>
</dbReference>
<dbReference type="SUPFAM" id="SSF50447">
    <property type="entry name" value="Translation proteins"/>
    <property type="match status" value="1"/>
</dbReference>
<dbReference type="InterPro" id="IPR044139">
    <property type="entry name" value="CysN_NoDQ_III"/>
</dbReference>
<dbReference type="GO" id="GO:0005525">
    <property type="term" value="F:GTP binding"/>
    <property type="evidence" value="ECO:0007669"/>
    <property type="project" value="UniProtKB-KW"/>
</dbReference>
<dbReference type="AlphaFoldDB" id="A0A6J6FQ39"/>
<dbReference type="GO" id="GO:0005524">
    <property type="term" value="F:ATP binding"/>
    <property type="evidence" value="ECO:0007669"/>
    <property type="project" value="UniProtKB-KW"/>
</dbReference>
<dbReference type="PANTHER" id="PTHR23115">
    <property type="entry name" value="TRANSLATION FACTOR"/>
    <property type="match status" value="1"/>
</dbReference>
<accession>A0A6J6FQ39</accession>
<evidence type="ECO:0000256" key="3">
    <source>
        <dbReference type="ARBA" id="ARBA00007237"/>
    </source>
</evidence>
<dbReference type="EMBL" id="CAEZTZ010000128">
    <property type="protein sequence ID" value="CAB4589749.1"/>
    <property type="molecule type" value="Genomic_DNA"/>
</dbReference>
<dbReference type="InterPro" id="IPR027417">
    <property type="entry name" value="P-loop_NTPase"/>
</dbReference>
<evidence type="ECO:0000313" key="12">
    <source>
        <dbReference type="EMBL" id="CAB4589749.1"/>
    </source>
</evidence>
<keyword evidence="6" id="KW-0547">Nucleotide-binding</keyword>
<dbReference type="InterPro" id="IPR050100">
    <property type="entry name" value="TRAFAC_GTPase_members"/>
</dbReference>
<comment type="catalytic activity">
    <reaction evidence="10">
        <text>sulfate + ATP + H(+) = adenosine 5'-phosphosulfate + diphosphate</text>
        <dbReference type="Rhea" id="RHEA:18133"/>
        <dbReference type="ChEBI" id="CHEBI:15378"/>
        <dbReference type="ChEBI" id="CHEBI:16189"/>
        <dbReference type="ChEBI" id="CHEBI:30616"/>
        <dbReference type="ChEBI" id="CHEBI:33019"/>
        <dbReference type="ChEBI" id="CHEBI:58243"/>
        <dbReference type="EC" id="2.7.7.4"/>
    </reaction>
</comment>
<dbReference type="InterPro" id="IPR031157">
    <property type="entry name" value="G_TR_CS"/>
</dbReference>
<proteinExistence type="inferred from homology"/>
<keyword evidence="9" id="KW-0511">Multifunctional enzyme</keyword>
<dbReference type="Pfam" id="PF22594">
    <property type="entry name" value="GTP-eEF1A_C"/>
    <property type="match status" value="1"/>
</dbReference>
<reference evidence="12" key="1">
    <citation type="submission" date="2020-05" db="EMBL/GenBank/DDBJ databases">
        <authorList>
            <person name="Chiriac C."/>
            <person name="Salcher M."/>
            <person name="Ghai R."/>
            <person name="Kavagutti S V."/>
        </authorList>
    </citation>
    <scope>NUCLEOTIDE SEQUENCE</scope>
</reference>
<dbReference type="CDD" id="cd04095">
    <property type="entry name" value="CysN_NoDQ_III"/>
    <property type="match status" value="1"/>
</dbReference>
<dbReference type="InterPro" id="IPR009000">
    <property type="entry name" value="Transl_B-barrel_sf"/>
</dbReference>
<dbReference type="InterPro" id="IPR002891">
    <property type="entry name" value="APS"/>
</dbReference>
<keyword evidence="8" id="KW-0342">GTP-binding</keyword>
<dbReference type="PROSITE" id="PS51722">
    <property type="entry name" value="G_TR_2"/>
    <property type="match status" value="1"/>
</dbReference>
<dbReference type="PROSITE" id="PS00301">
    <property type="entry name" value="G_TR_1"/>
    <property type="match status" value="1"/>
</dbReference>
<dbReference type="HAMAP" id="MF_00065">
    <property type="entry name" value="Adenylyl_sulf_kinase"/>
    <property type="match status" value="1"/>
</dbReference>
<organism evidence="12">
    <name type="scientific">freshwater metagenome</name>
    <dbReference type="NCBI Taxonomy" id="449393"/>
    <lineage>
        <taxon>unclassified sequences</taxon>
        <taxon>metagenomes</taxon>
        <taxon>ecological metagenomes</taxon>
    </lineage>
</organism>
<name>A0A6J6FQ39_9ZZZZ</name>
<evidence type="ECO:0000256" key="8">
    <source>
        <dbReference type="ARBA" id="ARBA00023134"/>
    </source>
</evidence>
<sequence>MSSALLRIVVCGAVDDGKSTVLGRLLVETNSIPLDEIDNSRLMANGEVDYSQLTDGLESEREQGITIDVAHRHVYLPSGRRAILADSPGHEQYTRNMAVAASEADLGLLLVDAVKGVRDQSVRHAAINSLMGVKHVVVAVNKMDAVDYDKSVFDGIVEELSRRFEPFGFVDITYIPVSGMVGDNVTVPSENMSWGNSVTILSLLDQERTFNRSGGDGSLRLPVQFVSKAGDVRWYAGTIARGAVTVGDTVRVWPAMTAAKISGIYAPNETKSAGDAQAVHVTLDREVDIARGDVIVGATGEIPSSRAHLADLVWIDTKPLDTHASYILRSGPIEIPARVETVRYVRNITTGEQTRGHPLEVNDIGRVEIVTDRPILLDPYAESIHTGGFILVDRLTAVTVAAGMSKHPLVRESDVVKHDFAVGRAERERLNGLRSCVLWLTGLPGSGKSTVADELEKSLITLGLRSFTLDGDTVRSTLSEDLGFSPEDRKENVRRVARVAELMMEAGIVVIVSLVSPFREDREMAKERFADGDFIEVFVDTPLEICMQRDPKGLYARSQADKSMQMTGVGQGYEVPLAADVTLDGTQPVEDSVQKLLGLVLSRRI</sequence>
<dbReference type="Gene3D" id="3.40.50.300">
    <property type="entry name" value="P-loop containing nucleotide triphosphate hydrolases"/>
    <property type="match status" value="2"/>
</dbReference>
<dbReference type="NCBIfam" id="TIGR00455">
    <property type="entry name" value="apsK"/>
    <property type="match status" value="1"/>
</dbReference>
<evidence type="ECO:0000256" key="9">
    <source>
        <dbReference type="ARBA" id="ARBA00023268"/>
    </source>
</evidence>
<keyword evidence="5" id="KW-0548">Nucleotidyltransferase</keyword>
<evidence type="ECO:0000256" key="6">
    <source>
        <dbReference type="ARBA" id="ARBA00022741"/>
    </source>
</evidence>
<dbReference type="InterPro" id="IPR011779">
    <property type="entry name" value="SO4_adenylTrfase_lsu"/>
</dbReference>
<evidence type="ECO:0000256" key="10">
    <source>
        <dbReference type="ARBA" id="ARBA00049370"/>
    </source>
</evidence>
<feature type="domain" description="Tr-type G" evidence="11">
    <location>
        <begin position="3"/>
        <end position="220"/>
    </location>
</feature>
<dbReference type="GO" id="GO:0004020">
    <property type="term" value="F:adenylylsulfate kinase activity"/>
    <property type="evidence" value="ECO:0007669"/>
    <property type="project" value="InterPro"/>
</dbReference>
<dbReference type="Pfam" id="PF00009">
    <property type="entry name" value="GTP_EFTU"/>
    <property type="match status" value="1"/>
</dbReference>
<dbReference type="SUPFAM" id="SSF52540">
    <property type="entry name" value="P-loop containing nucleoside triphosphate hydrolases"/>
    <property type="match status" value="2"/>
</dbReference>
<dbReference type="GO" id="GO:0003924">
    <property type="term" value="F:GTPase activity"/>
    <property type="evidence" value="ECO:0007669"/>
    <property type="project" value="InterPro"/>
</dbReference>
<dbReference type="GO" id="GO:0004781">
    <property type="term" value="F:sulfate adenylyltransferase (ATP) activity"/>
    <property type="evidence" value="ECO:0007669"/>
    <property type="project" value="UniProtKB-EC"/>
</dbReference>
<evidence type="ECO:0000259" key="11">
    <source>
        <dbReference type="PROSITE" id="PS51722"/>
    </source>
</evidence>
<dbReference type="InterPro" id="IPR054696">
    <property type="entry name" value="GTP-eEF1A_C"/>
</dbReference>
<comment type="function">
    <text evidence="1">APS kinase catalyzes the synthesis of activated sulfate.</text>
</comment>
<dbReference type="NCBIfam" id="NF003013">
    <property type="entry name" value="PRK03846.1"/>
    <property type="match status" value="1"/>
</dbReference>
<gene>
    <name evidence="12" type="ORF">UFOPK1767_00877</name>
</gene>
<dbReference type="Gene3D" id="2.40.30.10">
    <property type="entry name" value="Translation factors"/>
    <property type="match status" value="2"/>
</dbReference>
<dbReference type="InterPro" id="IPR009001">
    <property type="entry name" value="Transl_elong_EF1A/Init_IF2_C"/>
</dbReference>
<dbReference type="InterPro" id="IPR000795">
    <property type="entry name" value="T_Tr_GTP-bd_dom"/>
</dbReference>
<comment type="similarity">
    <text evidence="3">In the N-terminal section; belongs to the TRAFAC class translation factor GTPase superfamily. Classic translation factor GTPase family. CysN/NodQ subfamily.</text>
</comment>